<evidence type="ECO:0000256" key="1">
    <source>
        <dbReference type="ARBA" id="ARBA00022649"/>
    </source>
</evidence>
<proteinExistence type="predicted"/>
<keyword evidence="1" id="KW-1277">Toxin-antitoxin system</keyword>
<comment type="caution">
    <text evidence="3">The sequence shown here is derived from an EMBL/GenBank/DDBJ whole genome shotgun (WGS) entry which is preliminary data.</text>
</comment>
<sequence>MLEIEYSKSFKKAFKKLNENEKKLTKDIIWQLANNEELASKYKDHALIGSYKGFRECHIKPDLLLIYKKQNEILLLTCVEVGSHSELFQ</sequence>
<dbReference type="InterPro" id="IPR007712">
    <property type="entry name" value="RelE/ParE_toxin"/>
</dbReference>
<evidence type="ECO:0000313" key="4">
    <source>
        <dbReference type="Proteomes" id="UP000196317"/>
    </source>
</evidence>
<protein>
    <submittedName>
        <fullName evidence="3">Addiction module toxin RelE</fullName>
    </submittedName>
</protein>
<evidence type="ECO:0000313" key="3">
    <source>
        <dbReference type="EMBL" id="OUT07320.1"/>
    </source>
</evidence>
<dbReference type="RefSeq" id="WP_087583321.1">
    <property type="nucleotide sequence ID" value="NZ_NDYN01000006.1"/>
</dbReference>
<dbReference type="Pfam" id="PF15738">
    <property type="entry name" value="YafQ_toxin"/>
    <property type="match status" value="1"/>
</dbReference>
<dbReference type="EMBL" id="NDYN01000006">
    <property type="protein sequence ID" value="OUT07320.1"/>
    <property type="molecule type" value="Genomic_DNA"/>
</dbReference>
<organism evidence="3 4">
    <name type="scientific">Campylobacter concisus</name>
    <dbReference type="NCBI Taxonomy" id="199"/>
    <lineage>
        <taxon>Bacteria</taxon>
        <taxon>Pseudomonadati</taxon>
        <taxon>Campylobacterota</taxon>
        <taxon>Epsilonproteobacteria</taxon>
        <taxon>Campylobacterales</taxon>
        <taxon>Campylobacteraceae</taxon>
        <taxon>Campylobacter</taxon>
    </lineage>
</organism>
<dbReference type="NCBIfam" id="TIGR02385">
    <property type="entry name" value="RelE_StbE"/>
    <property type="match status" value="1"/>
</dbReference>
<dbReference type="InterPro" id="IPR035093">
    <property type="entry name" value="RelE/ParE_toxin_dom_sf"/>
</dbReference>
<dbReference type="PIRSF" id="PIRSF006156">
    <property type="entry name" value="YafQ"/>
    <property type="match status" value="1"/>
</dbReference>
<gene>
    <name evidence="3" type="ORF">B9N65_06770</name>
</gene>
<dbReference type="Proteomes" id="UP000196317">
    <property type="component" value="Unassembled WGS sequence"/>
</dbReference>
<dbReference type="InterPro" id="IPR004386">
    <property type="entry name" value="Toxin_YafQ-like"/>
</dbReference>
<dbReference type="GO" id="GO:0006402">
    <property type="term" value="P:mRNA catabolic process"/>
    <property type="evidence" value="ECO:0007669"/>
    <property type="project" value="TreeGrafter"/>
</dbReference>
<accession>A0A1Y5MFF0</accession>
<name>A0A1Y5MFF0_9BACT</name>
<dbReference type="AlphaFoldDB" id="A0A1Y5MFF0"/>
<evidence type="ECO:0000256" key="2">
    <source>
        <dbReference type="PIRSR" id="PIRSR006156-1"/>
    </source>
</evidence>
<dbReference type="Gene3D" id="3.30.2310.20">
    <property type="entry name" value="RelE-like"/>
    <property type="match status" value="1"/>
</dbReference>
<reference evidence="3 4" key="1">
    <citation type="submission" date="2017-04" db="EMBL/GenBank/DDBJ databases">
        <title>Complete genome of Campylobacter concisus ATCC 33237T and draft genomes for an additional eight well characterized C. concisus strains.</title>
        <authorList>
            <person name="Cornelius A.J."/>
            <person name="Miller W.G."/>
            <person name="Lastovica A.J."/>
            <person name="On S.L."/>
            <person name="French N.P."/>
            <person name="Vandenberg O."/>
            <person name="Biggs P.J."/>
        </authorList>
    </citation>
    <scope>NUCLEOTIDE SEQUENCE [LARGE SCALE GENOMIC DNA]</scope>
    <source>
        <strain evidence="3 4">CCUG 19995</strain>
    </source>
</reference>
<feature type="active site" description="Proton donor" evidence="2">
    <location>
        <position position="84"/>
    </location>
</feature>
<dbReference type="SUPFAM" id="SSF143011">
    <property type="entry name" value="RelE-like"/>
    <property type="match status" value="1"/>
</dbReference>
<dbReference type="PANTHER" id="PTHR40588">
    <property type="entry name" value="MRNA INTERFERASE TOXIN YAFQ"/>
    <property type="match status" value="1"/>
</dbReference>
<dbReference type="GO" id="GO:0004521">
    <property type="term" value="F:RNA endonuclease activity"/>
    <property type="evidence" value="ECO:0007669"/>
    <property type="project" value="TreeGrafter"/>
</dbReference>
<dbReference type="PANTHER" id="PTHR40588:SF1">
    <property type="entry name" value="MRNA INTERFERASE TOXIN YAFQ"/>
    <property type="match status" value="1"/>
</dbReference>
<dbReference type="GO" id="GO:0006415">
    <property type="term" value="P:translational termination"/>
    <property type="evidence" value="ECO:0007669"/>
    <property type="project" value="TreeGrafter"/>
</dbReference>